<dbReference type="Proteomes" id="UP000441523">
    <property type="component" value="Unassembled WGS sequence"/>
</dbReference>
<accession>A0A6N6MSG9</accession>
<sequence>MSFKGPPSRHLESAADDGSTQSEIEGTASSGTLSAHSAQLLRVIAETLGMPISVFDLREAPNARAVAGSEAANECTELVRAYRRIRDPAKRRRLLELVRSAGAEE</sequence>
<comment type="caution">
    <text evidence="2">The sequence shown here is derived from an EMBL/GenBank/DDBJ whole genome shotgun (WGS) entry which is preliminary data.</text>
</comment>
<reference evidence="2 3" key="1">
    <citation type="submission" date="2019-09" db="EMBL/GenBank/DDBJ databases">
        <title>YIM 132548 draft genome.</title>
        <authorList>
            <person name="Jiang L."/>
        </authorList>
    </citation>
    <scope>NUCLEOTIDE SEQUENCE [LARGE SCALE GENOMIC DNA]</scope>
    <source>
        <strain evidence="2 3">YIM 132548</strain>
    </source>
</reference>
<dbReference type="RefSeq" id="WP_150964052.1">
    <property type="nucleotide sequence ID" value="NZ_VZZJ01000009.1"/>
</dbReference>
<proteinExistence type="predicted"/>
<evidence type="ECO:0000313" key="2">
    <source>
        <dbReference type="EMBL" id="KAB1073221.1"/>
    </source>
</evidence>
<keyword evidence="3" id="KW-1185">Reference proteome</keyword>
<feature type="compositionally biased region" description="Polar residues" evidence="1">
    <location>
        <begin position="18"/>
        <end position="31"/>
    </location>
</feature>
<evidence type="ECO:0000313" key="3">
    <source>
        <dbReference type="Proteomes" id="UP000441523"/>
    </source>
</evidence>
<dbReference type="AlphaFoldDB" id="A0A6N6MSG9"/>
<evidence type="ECO:0000256" key="1">
    <source>
        <dbReference type="SAM" id="MobiDB-lite"/>
    </source>
</evidence>
<feature type="region of interest" description="Disordered" evidence="1">
    <location>
        <begin position="1"/>
        <end position="31"/>
    </location>
</feature>
<gene>
    <name evidence="2" type="ORF">F6X51_12830</name>
</gene>
<organism evidence="2 3">
    <name type="scientific">Methylobacterium planeticum</name>
    <dbReference type="NCBI Taxonomy" id="2615211"/>
    <lineage>
        <taxon>Bacteria</taxon>
        <taxon>Pseudomonadati</taxon>
        <taxon>Pseudomonadota</taxon>
        <taxon>Alphaproteobacteria</taxon>
        <taxon>Hyphomicrobiales</taxon>
        <taxon>Methylobacteriaceae</taxon>
        <taxon>Methylobacterium</taxon>
    </lineage>
</organism>
<protein>
    <submittedName>
        <fullName evidence="2">Uncharacterized protein</fullName>
    </submittedName>
</protein>
<dbReference type="EMBL" id="VZZJ01000009">
    <property type="protein sequence ID" value="KAB1073221.1"/>
    <property type="molecule type" value="Genomic_DNA"/>
</dbReference>
<name>A0A6N6MSG9_9HYPH</name>